<reference evidence="4" key="1">
    <citation type="submission" date="2020-10" db="EMBL/GenBank/DDBJ databases">
        <authorList>
            <person name="Palmer J.M."/>
        </authorList>
    </citation>
    <scope>NUCLEOTIDE SEQUENCE</scope>
    <source>
        <strain evidence="4">UCD 2041</strain>
    </source>
</reference>
<accession>A0A871RCM0</accession>
<dbReference type="GO" id="GO:0000776">
    <property type="term" value="C:kinetochore"/>
    <property type="evidence" value="ECO:0007669"/>
    <property type="project" value="TreeGrafter"/>
</dbReference>
<feature type="compositionally biased region" description="Basic and acidic residues" evidence="2">
    <location>
        <begin position="343"/>
        <end position="369"/>
    </location>
</feature>
<dbReference type="EMBL" id="CP063137">
    <property type="protein sequence ID" value="QOU22364.1"/>
    <property type="molecule type" value="Genomic_DNA"/>
</dbReference>
<dbReference type="GO" id="GO:0034501">
    <property type="term" value="P:protein localization to kinetochore"/>
    <property type="evidence" value="ECO:0007669"/>
    <property type="project" value="TreeGrafter"/>
</dbReference>
<gene>
    <name evidence="4" type="ORF">BRETT_002543</name>
</gene>
<sequence>MDRTDIEANAKENVPPERKHNGFKFNTKKINRRHTLQPLRSILKPTVDDYNTIAVIPGNKEKRRVSFAPEVTLHKITHYTRYPDKALRRSDVQALVGPQRRMSLPPVTGTFFKKSKLDEFMKNFASGRLSLGALPNDKQPESTSQHEILDEKITDGNSSDEIDEDNSTQTMDLSTEIVAVSNNNQLVTQESQSQSEEPDANDMFQDAVQDLQEDDQTTVMNMETSVPLPTASPNVEEISPLKKDSNDSRISIISDDSTKAMEMGSRRSTIGQKSTIRLEEADETMAMDLTGSVNGEIPVIQPEASIEKPTNKRPLEITSAEYDQGHTAKRQRLSISSSPQSPIKKDDEDVKSDVNKDENKQDSGSRTEDVANSSYSEQLTTELVPLAEVSNESIHVAPESNIESSLDIESDHDTDEMSEADSEYNYQNVELSEFLNEVGVQFFDFIGPTERARSVDFDTSHKASLIEYVKSTNSIPEFRYFEHLITQYRSSIKNIRGIVSDFEKSVGENNPTSIREYYEQTDLLRQDLKLNYQALASFARQKAKKENLAYLMGLLKQLKSSYLDSDALLDVQLEKVLDIRKGILLSQQKLIERKAKLRGELAELVRKRKNINSEDLVQCRNLRATINEVLSKQKGIEKEIDSLHEKTASEEKEVELAERYVALLEEKNGNANDRLQSIRVPSNDELSALQVQLSMLQKTSGVEIVSINADSLKIYVQGLVSIDLSFSGEVNSLEVTSTGDQSNDLLLSDFKGELLKQKVGTDFVEYIGRIKSSTSDFKFLMRDLTVLKLRYESVRKTAIPAGYEGIVLYQPGKYKLSMIYNLHDLVNFKEQIKVKAKLFSFTPDDDLNVTTILHSAVESSRLKIPTLERFSIW</sequence>
<dbReference type="GO" id="GO:0007094">
    <property type="term" value="P:mitotic spindle assembly checkpoint signaling"/>
    <property type="evidence" value="ECO:0007669"/>
    <property type="project" value="TreeGrafter"/>
</dbReference>
<feature type="domain" description="Spc7 kinetochore protein" evidence="3">
    <location>
        <begin position="414"/>
        <end position="727"/>
    </location>
</feature>
<dbReference type="GeneID" id="64574467"/>
<feature type="region of interest" description="Disordered" evidence="2">
    <location>
        <begin position="131"/>
        <end position="166"/>
    </location>
</feature>
<dbReference type="GO" id="GO:1990758">
    <property type="term" value="P:mitotic sister chromatid biorientation"/>
    <property type="evidence" value="ECO:0007669"/>
    <property type="project" value="TreeGrafter"/>
</dbReference>
<feature type="region of interest" description="Disordered" evidence="2">
    <location>
        <begin position="320"/>
        <end position="377"/>
    </location>
</feature>
<dbReference type="RefSeq" id="XP_041138857.1">
    <property type="nucleotide sequence ID" value="XM_041281066.1"/>
</dbReference>
<evidence type="ECO:0000313" key="5">
    <source>
        <dbReference type="Proteomes" id="UP000663131"/>
    </source>
</evidence>
<evidence type="ECO:0000259" key="3">
    <source>
        <dbReference type="SMART" id="SM00787"/>
    </source>
</evidence>
<dbReference type="AlphaFoldDB" id="A0A871RCM0"/>
<feature type="region of interest" description="Disordered" evidence="2">
    <location>
        <begin position="395"/>
        <end position="420"/>
    </location>
</feature>
<dbReference type="InterPro" id="IPR033338">
    <property type="entry name" value="Spc105/Spc7"/>
</dbReference>
<proteinExistence type="predicted"/>
<feature type="compositionally biased region" description="Low complexity" evidence="2">
    <location>
        <begin position="333"/>
        <end position="342"/>
    </location>
</feature>
<feature type="compositionally biased region" description="Basic and acidic residues" evidence="2">
    <location>
        <begin position="1"/>
        <end position="20"/>
    </location>
</feature>
<feature type="region of interest" description="Disordered" evidence="2">
    <location>
        <begin position="1"/>
        <end position="21"/>
    </location>
</feature>
<evidence type="ECO:0000256" key="2">
    <source>
        <dbReference type="SAM" id="MobiDB-lite"/>
    </source>
</evidence>
<feature type="compositionally biased region" description="Acidic residues" evidence="2">
    <location>
        <begin position="406"/>
        <end position="420"/>
    </location>
</feature>
<keyword evidence="1" id="KW-0175">Coiled coil</keyword>
<feature type="region of interest" description="Disordered" evidence="2">
    <location>
        <begin position="225"/>
        <end position="248"/>
    </location>
</feature>
<protein>
    <recommendedName>
        <fullName evidence="3">Spc7 kinetochore protein domain-containing protein</fullName>
    </recommendedName>
</protein>
<dbReference type="Pfam" id="PF08317">
    <property type="entry name" value="Spc7"/>
    <property type="match status" value="1"/>
</dbReference>
<dbReference type="KEGG" id="bbrx:BRETT_002543"/>
<evidence type="ECO:0000313" key="4">
    <source>
        <dbReference type="EMBL" id="QOU22364.1"/>
    </source>
</evidence>
<reference evidence="4" key="2">
    <citation type="journal article" name="BMC Genomics">
        <title>New genome assemblies reveal patterns of domestication and adaptation across Brettanomyces (Dekkera) species.</title>
        <authorList>
            <person name="Roach M.J."/>
            <person name="Borneman A.R."/>
        </authorList>
    </citation>
    <scope>NUCLEOTIDE SEQUENCE</scope>
    <source>
        <strain evidence="4">UCD 2041</strain>
    </source>
</reference>
<organism evidence="4 5">
    <name type="scientific">Dekkera bruxellensis</name>
    <name type="common">Brettanomyces custersii</name>
    <dbReference type="NCBI Taxonomy" id="5007"/>
    <lineage>
        <taxon>Eukaryota</taxon>
        <taxon>Fungi</taxon>
        <taxon>Dikarya</taxon>
        <taxon>Ascomycota</taxon>
        <taxon>Saccharomycotina</taxon>
        <taxon>Pichiomycetes</taxon>
        <taxon>Pichiales</taxon>
        <taxon>Pichiaceae</taxon>
        <taxon>Brettanomyces</taxon>
    </lineage>
</organism>
<feature type="coiled-coil region" evidence="1">
    <location>
        <begin position="587"/>
        <end position="614"/>
    </location>
</feature>
<dbReference type="InterPro" id="IPR013253">
    <property type="entry name" value="Spc7_domain"/>
</dbReference>
<evidence type="ECO:0000256" key="1">
    <source>
        <dbReference type="SAM" id="Coils"/>
    </source>
</evidence>
<dbReference type="PANTHER" id="PTHR28260">
    <property type="entry name" value="SPINDLE POLE BODY COMPONENT SPC105"/>
    <property type="match status" value="1"/>
</dbReference>
<dbReference type="SMART" id="SM00787">
    <property type="entry name" value="Spc7"/>
    <property type="match status" value="1"/>
</dbReference>
<dbReference type="PANTHER" id="PTHR28260:SF1">
    <property type="entry name" value="SPINDLE POLE BODY COMPONENT SPC105"/>
    <property type="match status" value="1"/>
</dbReference>
<dbReference type="OrthoDB" id="5592879at2759"/>
<dbReference type="Proteomes" id="UP000663131">
    <property type="component" value="Chromosome 9"/>
</dbReference>
<name>A0A871RCM0_DEKBR</name>